<name>A0A290HRT1_9BACT</name>
<gene>
    <name evidence="1" type="ORF">SJPD1_0398</name>
</gene>
<evidence type="ECO:0000313" key="1">
    <source>
        <dbReference type="EMBL" id="ATB68526.1"/>
    </source>
</evidence>
<reference evidence="2" key="1">
    <citation type="submission" date="2017-09" db="EMBL/GenBank/DDBJ databases">
        <title>The complete genome of Sulfurospirillum sp. JPD-1.</title>
        <authorList>
            <person name="Goris T."/>
        </authorList>
    </citation>
    <scope>NUCLEOTIDE SEQUENCE [LARGE SCALE GENOMIC DNA]</scope>
    <source>
        <strain evidence="2">JPD-1</strain>
    </source>
</reference>
<sequence>MSHDYATSILLKTYVLYFTCKRKKAFYVLQTMLQFALNLHIKRLNMGISIKKLEALVDDVVLPFEQFIMEDTRLARYLSNPDVAKVHNLAVAKLTIYIYSNLKHAYGLIQEGAQKHKLKEIPLENLREFYSLYFVLCREWNQQHFEAEDRFGKNLEIIEQFVYDSFAKENESKEEFFIYDSPEISQDIAKMHYKDDAKISAVNFCAEGSIDELDIQDILESCDELAEVVQDYNIAYDEAYFLGVKERLDSYATVLEKNLEFRDLGYSIAKLSLSLEEHLDSLPNHANKKKILVILNAIVEDLIGWTNAILKEKTAIDIHYLDASLFSSIIQFEMMLAPVVEEEDSLEFF</sequence>
<protein>
    <submittedName>
        <fullName evidence="1">Uncharacterized protein</fullName>
    </submittedName>
</protein>
<proteinExistence type="predicted"/>
<dbReference type="Proteomes" id="UP000217349">
    <property type="component" value="Chromosome"/>
</dbReference>
<dbReference type="KEGG" id="sulj:SJPD1_0398"/>
<evidence type="ECO:0000313" key="2">
    <source>
        <dbReference type="Proteomes" id="UP000217349"/>
    </source>
</evidence>
<dbReference type="AlphaFoldDB" id="A0A290HRT1"/>
<organism evidence="1 2">
    <name type="scientific">Sulfurospirillum diekertiae</name>
    <dbReference type="NCBI Taxonomy" id="1854492"/>
    <lineage>
        <taxon>Bacteria</taxon>
        <taxon>Pseudomonadati</taxon>
        <taxon>Campylobacterota</taxon>
        <taxon>Epsilonproteobacteria</taxon>
        <taxon>Campylobacterales</taxon>
        <taxon>Sulfurospirillaceae</taxon>
        <taxon>Sulfurospirillum</taxon>
    </lineage>
</organism>
<dbReference type="EMBL" id="CP023275">
    <property type="protein sequence ID" value="ATB68526.1"/>
    <property type="molecule type" value="Genomic_DNA"/>
</dbReference>
<accession>A0A290HRT1</accession>